<dbReference type="SMART" id="SM00326">
    <property type="entry name" value="SH3"/>
    <property type="match status" value="1"/>
</dbReference>
<dbReference type="SUPFAM" id="SSF55550">
    <property type="entry name" value="SH2 domain"/>
    <property type="match status" value="1"/>
</dbReference>
<evidence type="ECO:0000256" key="15">
    <source>
        <dbReference type="PROSITE-ProRule" id="PRU10141"/>
    </source>
</evidence>
<evidence type="ECO:0000259" key="20">
    <source>
        <dbReference type="PROSITE" id="PS50011"/>
    </source>
</evidence>
<evidence type="ECO:0000256" key="7">
    <source>
        <dbReference type="ARBA" id="ARBA00022840"/>
    </source>
</evidence>
<feature type="domain" description="SH3" evidence="19">
    <location>
        <begin position="82"/>
        <end position="143"/>
    </location>
</feature>
<dbReference type="PROSITE" id="PS00107">
    <property type="entry name" value="PROTEIN_KINASE_ATP"/>
    <property type="match status" value="1"/>
</dbReference>
<keyword evidence="7 15" id="KW-0067">ATP-binding</keyword>
<evidence type="ECO:0000259" key="18">
    <source>
        <dbReference type="PROSITE" id="PS50001"/>
    </source>
</evidence>
<dbReference type="PANTHER" id="PTHR24418">
    <property type="entry name" value="TYROSINE-PROTEIN KINASE"/>
    <property type="match status" value="1"/>
</dbReference>
<evidence type="ECO:0000256" key="8">
    <source>
        <dbReference type="ARBA" id="ARBA00022999"/>
    </source>
</evidence>
<evidence type="ECO:0000256" key="9">
    <source>
        <dbReference type="ARBA" id="ARBA00023137"/>
    </source>
</evidence>
<dbReference type="InterPro" id="IPR000719">
    <property type="entry name" value="Prot_kinase_dom"/>
</dbReference>
<dbReference type="InterPro" id="IPR036860">
    <property type="entry name" value="SH2_dom_sf"/>
</dbReference>
<dbReference type="SUPFAM" id="SSF56112">
    <property type="entry name" value="Protein kinase-like (PK-like)"/>
    <property type="match status" value="1"/>
</dbReference>
<evidence type="ECO:0000256" key="10">
    <source>
        <dbReference type="ARBA" id="ARBA00023139"/>
    </source>
</evidence>
<keyword evidence="11" id="KW-0449">Lipoprotein</keyword>
<name>A0ABQ7SXU1_PHRPL</name>
<dbReference type="InterPro" id="IPR011009">
    <property type="entry name" value="Kinase-like_dom_sf"/>
</dbReference>
<evidence type="ECO:0000256" key="5">
    <source>
        <dbReference type="ARBA" id="ARBA00022741"/>
    </source>
</evidence>
<evidence type="ECO:0000256" key="2">
    <source>
        <dbReference type="ARBA" id="ARBA00022553"/>
    </source>
</evidence>
<dbReference type="Pfam" id="PF07714">
    <property type="entry name" value="PK_Tyr_Ser-Thr"/>
    <property type="match status" value="2"/>
</dbReference>
<evidence type="ECO:0000256" key="14">
    <source>
        <dbReference type="PROSITE-ProRule" id="PRU00192"/>
    </source>
</evidence>
<dbReference type="PRINTS" id="PR00452">
    <property type="entry name" value="SH3DOMAIN"/>
</dbReference>
<keyword evidence="22" id="KW-1185">Reference proteome</keyword>
<evidence type="ECO:0000259" key="19">
    <source>
        <dbReference type="PROSITE" id="PS50002"/>
    </source>
</evidence>
<dbReference type="Gene3D" id="2.30.30.40">
    <property type="entry name" value="SH3 Domains"/>
    <property type="match status" value="1"/>
</dbReference>
<dbReference type="CDD" id="cd12006">
    <property type="entry name" value="SH3_Fyn_Yrk"/>
    <property type="match status" value="1"/>
</dbReference>
<evidence type="ECO:0000256" key="1">
    <source>
        <dbReference type="ARBA" id="ARBA00022443"/>
    </source>
</evidence>
<feature type="region of interest" description="Disordered" evidence="17">
    <location>
        <begin position="14"/>
        <end position="35"/>
    </location>
</feature>
<gene>
    <name evidence="21" type="ORF">JD844_024340</name>
</gene>
<dbReference type="CDD" id="cd05070">
    <property type="entry name" value="PTKc_Fyn"/>
    <property type="match status" value="1"/>
</dbReference>
<organism evidence="21 22">
    <name type="scientific">Phrynosoma platyrhinos</name>
    <name type="common">Desert horned lizard</name>
    <dbReference type="NCBI Taxonomy" id="52577"/>
    <lineage>
        <taxon>Eukaryota</taxon>
        <taxon>Metazoa</taxon>
        <taxon>Chordata</taxon>
        <taxon>Craniata</taxon>
        <taxon>Vertebrata</taxon>
        <taxon>Euteleostomi</taxon>
        <taxon>Lepidosauria</taxon>
        <taxon>Squamata</taxon>
        <taxon>Bifurcata</taxon>
        <taxon>Unidentata</taxon>
        <taxon>Episquamata</taxon>
        <taxon>Toxicofera</taxon>
        <taxon>Iguania</taxon>
        <taxon>Phrynosomatidae</taxon>
        <taxon>Phrynosomatinae</taxon>
        <taxon>Phrynosoma</taxon>
    </lineage>
</organism>
<keyword evidence="1 14" id="KW-0728">SH3 domain</keyword>
<dbReference type="Pfam" id="PF00017">
    <property type="entry name" value="SH2"/>
    <property type="match status" value="1"/>
</dbReference>
<dbReference type="PROSITE" id="PS50002">
    <property type="entry name" value="SH3"/>
    <property type="match status" value="1"/>
</dbReference>
<comment type="caution">
    <text evidence="21">The sequence shown here is derived from an EMBL/GenBank/DDBJ whole genome shotgun (WGS) entry which is preliminary data.</text>
</comment>
<evidence type="ECO:0000256" key="12">
    <source>
        <dbReference type="ARBA" id="ARBA00051245"/>
    </source>
</evidence>
<dbReference type="Gene3D" id="1.10.510.10">
    <property type="entry name" value="Transferase(Phosphotransferase) domain 1"/>
    <property type="match status" value="1"/>
</dbReference>
<evidence type="ECO:0000256" key="4">
    <source>
        <dbReference type="ARBA" id="ARBA00022707"/>
    </source>
</evidence>
<evidence type="ECO:0000256" key="13">
    <source>
        <dbReference type="PROSITE-ProRule" id="PRU00191"/>
    </source>
</evidence>
<dbReference type="SMART" id="SM00252">
    <property type="entry name" value="SH2"/>
    <property type="match status" value="1"/>
</dbReference>
<keyword evidence="5 15" id="KW-0547">Nucleotide-binding</keyword>
<dbReference type="Proteomes" id="UP000826234">
    <property type="component" value="Unassembled WGS sequence"/>
</dbReference>
<dbReference type="InterPro" id="IPR001452">
    <property type="entry name" value="SH3_domain"/>
</dbReference>
<dbReference type="EC" id="2.7.10.2" evidence="16"/>
<dbReference type="PRINTS" id="PR00401">
    <property type="entry name" value="SH2DOMAIN"/>
</dbReference>
<keyword evidence="6 16" id="KW-0418">Kinase</keyword>
<dbReference type="Pfam" id="PF00018">
    <property type="entry name" value="SH3_1"/>
    <property type="match status" value="1"/>
</dbReference>
<dbReference type="InterPro" id="IPR008266">
    <property type="entry name" value="Tyr_kinase_AS"/>
</dbReference>
<evidence type="ECO:0000313" key="22">
    <source>
        <dbReference type="Proteomes" id="UP000826234"/>
    </source>
</evidence>
<keyword evidence="3 16" id="KW-0808">Transferase</keyword>
<comment type="similarity">
    <text evidence="16">Belongs to the protein kinase superfamily. Tyr protein kinase family.</text>
</comment>
<evidence type="ECO:0000256" key="17">
    <source>
        <dbReference type="SAM" id="MobiDB-lite"/>
    </source>
</evidence>
<dbReference type="InterPro" id="IPR020635">
    <property type="entry name" value="Tyr_kinase_cat_dom"/>
</dbReference>
<feature type="domain" description="SH2" evidence="18">
    <location>
        <begin position="119"/>
        <end position="218"/>
    </location>
</feature>
<sequence>MGCVQCKDKEATKLTEERDGSLNQSSGYRYGTDPTPQHYPSFGVTSIPNYNNFPTAGGQGLTVFGGVNSSSHTGTLRTRGGTGVTLFVALYDYEARTEDDLSFHKGEKFQILNSSEGDWWEARSLTTGETGYIPSNYVAPVDSIQAEDYADRDLGAYSLSIRDWDDVKGDHVKHYKIRKLDNGGYYITTRAQFETLQQLVQHYSEKADGLCFNLTKIASNYTPQTVGLSKDAWEVARDSLFLEKKLGQGCFAEVWSGTWNGNTKVAIKTLKPGTMSPESFLEEAQIMKKLKHDKLVQLYAVVSEEPIYIVTEYMSKGSLLDFLKDGEGRALKLPNLVDMAAQVAAGMAYIERMNYIHRDLRSANILVGNGLICKIADFGLARLIEDNEYTARQEALAMAQCTPPSHPHDSVGMQLKSHQCSEQPCSFLGAKFPIKWTAPEAALYGRFTIKSDVWSFGILLTELVTKGRVPYPGMNNREVLEQVERGYRMPCPQDCPISLHELMIHCWKKDPEERPTFEYLQGFLEDYFTATEPQYQPGDNL</sequence>
<dbReference type="InterPro" id="IPR050198">
    <property type="entry name" value="Non-receptor_tyrosine_kinases"/>
</dbReference>
<dbReference type="InterPro" id="IPR036028">
    <property type="entry name" value="SH3-like_dom_sf"/>
</dbReference>
<dbReference type="SUPFAM" id="SSF50044">
    <property type="entry name" value="SH3-domain"/>
    <property type="match status" value="1"/>
</dbReference>
<dbReference type="PROSITE" id="PS50001">
    <property type="entry name" value="SH2"/>
    <property type="match status" value="1"/>
</dbReference>
<dbReference type="Gene3D" id="3.30.505.10">
    <property type="entry name" value="SH2 domain"/>
    <property type="match status" value="1"/>
</dbReference>
<dbReference type="PROSITE" id="PS00109">
    <property type="entry name" value="PROTEIN_KINASE_TYR"/>
    <property type="match status" value="1"/>
</dbReference>
<feature type="domain" description="Protein kinase" evidence="20">
    <location>
        <begin position="240"/>
        <end position="528"/>
    </location>
</feature>
<dbReference type="SMART" id="SM00219">
    <property type="entry name" value="TyrKc"/>
    <property type="match status" value="1"/>
</dbReference>
<dbReference type="PRINTS" id="PR00109">
    <property type="entry name" value="TYRKINASE"/>
</dbReference>
<dbReference type="EMBL" id="JAIPUX010003289">
    <property type="protein sequence ID" value="KAH0622224.1"/>
    <property type="molecule type" value="Genomic_DNA"/>
</dbReference>
<dbReference type="InterPro" id="IPR001245">
    <property type="entry name" value="Ser-Thr/Tyr_kinase_cat_dom"/>
</dbReference>
<evidence type="ECO:0000256" key="3">
    <source>
        <dbReference type="ARBA" id="ARBA00022679"/>
    </source>
</evidence>
<keyword evidence="9 16" id="KW-0829">Tyrosine-protein kinase</keyword>
<keyword evidence="10" id="KW-0564">Palmitate</keyword>
<proteinExistence type="inferred from homology"/>
<dbReference type="InterPro" id="IPR035750">
    <property type="entry name" value="Fyn/Yrk_SH3"/>
</dbReference>
<evidence type="ECO:0000256" key="16">
    <source>
        <dbReference type="RuleBase" id="RU362096"/>
    </source>
</evidence>
<dbReference type="Gene3D" id="3.30.200.20">
    <property type="entry name" value="Phosphorylase Kinase, domain 1"/>
    <property type="match status" value="1"/>
</dbReference>
<keyword evidence="8 13" id="KW-0727">SH2 domain</keyword>
<comment type="catalytic activity">
    <reaction evidence="12 16">
        <text>L-tyrosyl-[protein] + ATP = O-phospho-L-tyrosyl-[protein] + ADP + H(+)</text>
        <dbReference type="Rhea" id="RHEA:10596"/>
        <dbReference type="Rhea" id="RHEA-COMP:10136"/>
        <dbReference type="Rhea" id="RHEA-COMP:20101"/>
        <dbReference type="ChEBI" id="CHEBI:15378"/>
        <dbReference type="ChEBI" id="CHEBI:30616"/>
        <dbReference type="ChEBI" id="CHEBI:46858"/>
        <dbReference type="ChEBI" id="CHEBI:61978"/>
        <dbReference type="ChEBI" id="CHEBI:456216"/>
        <dbReference type="EC" id="2.7.10.2"/>
    </reaction>
</comment>
<accession>A0ABQ7SXU1</accession>
<dbReference type="PROSITE" id="PS50011">
    <property type="entry name" value="PROTEIN_KINASE_DOM"/>
    <property type="match status" value="1"/>
</dbReference>
<evidence type="ECO:0000256" key="11">
    <source>
        <dbReference type="ARBA" id="ARBA00023288"/>
    </source>
</evidence>
<keyword evidence="2" id="KW-0597">Phosphoprotein</keyword>
<feature type="binding site" evidence="15">
    <location>
        <position position="268"/>
    </location>
    <ligand>
        <name>ATP</name>
        <dbReference type="ChEBI" id="CHEBI:30616"/>
    </ligand>
</feature>
<dbReference type="InterPro" id="IPR000980">
    <property type="entry name" value="SH2"/>
</dbReference>
<evidence type="ECO:0000256" key="6">
    <source>
        <dbReference type="ARBA" id="ARBA00022777"/>
    </source>
</evidence>
<evidence type="ECO:0000313" key="21">
    <source>
        <dbReference type="EMBL" id="KAH0622224.1"/>
    </source>
</evidence>
<reference evidence="21 22" key="1">
    <citation type="journal article" date="2022" name="Gigascience">
        <title>A chromosome-level genome assembly and annotation of the desert horned lizard, Phrynosoma platyrhinos, provides insight into chromosomal rearrangements among reptiles.</title>
        <authorList>
            <person name="Koochekian N."/>
            <person name="Ascanio A."/>
            <person name="Farleigh K."/>
            <person name="Card D.C."/>
            <person name="Schield D.R."/>
            <person name="Castoe T.A."/>
            <person name="Jezkova T."/>
        </authorList>
    </citation>
    <scope>NUCLEOTIDE SEQUENCE [LARGE SCALE GENOMIC DNA]</scope>
    <source>
        <strain evidence="21">NK-2021</strain>
    </source>
</reference>
<dbReference type="InterPro" id="IPR017441">
    <property type="entry name" value="Protein_kinase_ATP_BS"/>
</dbReference>
<keyword evidence="4" id="KW-0519">Myristate</keyword>
<protein>
    <recommendedName>
        <fullName evidence="16">Tyrosine-protein kinase</fullName>
        <ecNumber evidence="16">2.7.10.2</ecNumber>
    </recommendedName>
</protein>